<accession>A0A1R2BW46</accession>
<dbReference type="GO" id="GO:0036503">
    <property type="term" value="P:ERAD pathway"/>
    <property type="evidence" value="ECO:0007669"/>
    <property type="project" value="TreeGrafter"/>
</dbReference>
<dbReference type="GO" id="GO:0051082">
    <property type="term" value="F:unfolded protein binding"/>
    <property type="evidence" value="ECO:0007669"/>
    <property type="project" value="TreeGrafter"/>
</dbReference>
<feature type="domain" description="Glucosyltransferase 24 catalytic" evidence="9">
    <location>
        <begin position="985"/>
        <end position="1252"/>
    </location>
</feature>
<dbReference type="Pfam" id="PF18400">
    <property type="entry name" value="Thioredoxin_12"/>
    <property type="match status" value="1"/>
</dbReference>
<evidence type="ECO:0000256" key="1">
    <source>
        <dbReference type="ARBA" id="ARBA00001913"/>
    </source>
</evidence>
<name>A0A1R2BW46_9CILI</name>
<sequence>MFNWLFTVSTLKTALDIYLGTSWKGYTEKSLKQEICEYFSDIGELSNFLEYDLTLPFDTFIEILPKTQVEKQVILASLYNREYSARLEFYGTLEQNEKSTCKPFYIINNVHSCSLSSELASSKVSLTSEFDHIIHYGVGSLIAYVDITDSNFHDLNKQILKFCIENDLTYALRHLDLRAKTEDYLGGYGAEANMKNMEYNPTEDVNATYIPLPKWETEELSYKIVECAMSLNTITDIKTFLENLPENIEKISEITLSSSISRELDKSMYSSQSINILLINNHIVKANIFDILPVIRAELKSYQSLLSLKIPQEKALKLKNDANLNLHLYQNRPKPIKTSVSTGRVYLNDLEKDDKYAFWSKSYEEFFFAYGNELLPIGLNFFNLILICDVNFDMCWKTLKNFVELIEVYPIHFGVILVGDLQITSVLMEGLKSLRKADEDFVAEFVERIEYGMNPEELTKILNEVCIDCDIDFEYSTAGKRCEEFCETVGLCGPVQLLLNGKLLSIDPSHLIDESSIEETIFYELSSEKRNILNLAMKGILNPPLDTFFEKLTFMNTTDRVNAEISSIGTKDINLTPFLPRSPLNIIKPKSLGFFHIFLTKNDTKLASIFLDALERYSHIALSYNIYFYDMENIKQYNDIISKVCPKCSENEVYDMALKSQDQMKKLGLTKGTVIVNGRVIDGDHFKNYRDFMIAYECETARIGTQSIADNLDDYDRIEEVSYALLKSSRMIKDFDIYRYHPLPQMMQPKAITKVFKDENPMLEVSALINLASKEGITMLALCEWMKSLGASVTITFQSLFNSAKFPVYRYYKYFIKKSFEDSLVFHVESKWTYSLSLDIHSSWMVRPVKSSLDLDNLNSPDNQIIHYKLKNLLIQGHCAQTYRGFDMEPPNGLQLILKNSSTIVADTIVMKNLGYFQFQAKPGTYLIDLAGGRSEELFQISKGQKINLMDIVGDPALMAVSKYSGMENEELLETGVYSNIGDVINIFSLASGKLYERLIKIMISSVMKFTKEKVKFWLLEDFFSPGFTDDIDKLAKALGFDYELLSYKWPSWLYAQTEKQRIIWGYKILFLDVLFPLKLGRVIYIDADQVVRTDVKELWDMDLEGAPYAYTPFCDSNPLTQKFMFWKTGYWKNHLKDLPYHISALYIIDLNRFRDLGAGDILRYFYESLAQSPDSLSNLDQDLPNFTQTHLKIYSLPQEWLWCPSWCSEESKEQAKSIDLCNNPLTREHKIEAAKKYIPEWNDYDLQVKKILQVEKTAEDRKDFNKEL</sequence>
<proteinExistence type="predicted"/>
<dbReference type="InterPro" id="IPR029044">
    <property type="entry name" value="Nucleotide-diphossugar_trans"/>
</dbReference>
<dbReference type="InterPro" id="IPR009448">
    <property type="entry name" value="UDP-g_GGtrans"/>
</dbReference>
<keyword evidence="5" id="KW-0325">Glycoprotein</keyword>
<dbReference type="InterPro" id="IPR040693">
    <property type="entry name" value="UGGT_TRXL_1"/>
</dbReference>
<dbReference type="OrthoDB" id="27683at2759"/>
<evidence type="ECO:0000259" key="6">
    <source>
        <dbReference type="Pfam" id="PF18400"/>
    </source>
</evidence>
<comment type="caution">
    <text evidence="10">The sequence shown here is derived from an EMBL/GenBank/DDBJ whole genome shotgun (WGS) entry which is preliminary data.</text>
</comment>
<comment type="subcellular location">
    <subcellularLocation>
        <location evidence="2">Endoplasmic reticulum lumen</location>
    </subcellularLocation>
</comment>
<evidence type="ECO:0000256" key="5">
    <source>
        <dbReference type="ARBA" id="ARBA00023180"/>
    </source>
</evidence>
<dbReference type="SUPFAM" id="SSF53448">
    <property type="entry name" value="Nucleotide-diphospho-sugar transferases"/>
    <property type="match status" value="1"/>
</dbReference>
<dbReference type="PANTHER" id="PTHR11226:SF0">
    <property type="entry name" value="UDP-GLUCOSE:GLYCOPROTEIN GLUCOSYLTRANSFERASE"/>
    <property type="match status" value="1"/>
</dbReference>
<feature type="domain" description="UGGT thioredoxin-like" evidence="7">
    <location>
        <begin position="210"/>
        <end position="324"/>
    </location>
</feature>
<dbReference type="Pfam" id="PF18404">
    <property type="entry name" value="Glyco_transf_24"/>
    <property type="match status" value="1"/>
</dbReference>
<dbReference type="Pfam" id="PF18401">
    <property type="entry name" value="Thioredoxin_13"/>
    <property type="match status" value="1"/>
</dbReference>
<comment type="cofactor">
    <cofactor evidence="1">
        <name>Ca(2+)</name>
        <dbReference type="ChEBI" id="CHEBI:29108"/>
    </cofactor>
</comment>
<evidence type="ECO:0000313" key="10">
    <source>
        <dbReference type="EMBL" id="OMJ80994.1"/>
    </source>
</evidence>
<organism evidence="10 11">
    <name type="scientific">Stentor coeruleus</name>
    <dbReference type="NCBI Taxonomy" id="5963"/>
    <lineage>
        <taxon>Eukaryota</taxon>
        <taxon>Sar</taxon>
        <taxon>Alveolata</taxon>
        <taxon>Ciliophora</taxon>
        <taxon>Postciliodesmatophora</taxon>
        <taxon>Heterotrichea</taxon>
        <taxon>Heterotrichida</taxon>
        <taxon>Stentoridae</taxon>
        <taxon>Stentor</taxon>
    </lineage>
</organism>
<protein>
    <recommendedName>
        <fullName evidence="12">Glucosyltransferase 24 catalytic domain-containing protein</fullName>
    </recommendedName>
</protein>
<evidence type="ECO:0000259" key="9">
    <source>
        <dbReference type="Pfam" id="PF18404"/>
    </source>
</evidence>
<feature type="domain" description="UGGT thioredoxin-like" evidence="6">
    <location>
        <begin position="68"/>
        <end position="175"/>
    </location>
</feature>
<evidence type="ECO:0008006" key="12">
    <source>
        <dbReference type="Google" id="ProtNLM"/>
    </source>
</evidence>
<gene>
    <name evidence="10" type="ORF">SteCoe_18652</name>
</gene>
<dbReference type="AlphaFoldDB" id="A0A1R2BW46"/>
<keyword evidence="3" id="KW-0732">Signal</keyword>
<dbReference type="GO" id="GO:0018279">
    <property type="term" value="P:protein N-linked glycosylation via asparagine"/>
    <property type="evidence" value="ECO:0007669"/>
    <property type="project" value="TreeGrafter"/>
</dbReference>
<dbReference type="GO" id="GO:0003980">
    <property type="term" value="F:UDP-glucose:glycoprotein glucosyltransferase activity"/>
    <property type="evidence" value="ECO:0007669"/>
    <property type="project" value="InterPro"/>
</dbReference>
<evidence type="ECO:0000256" key="4">
    <source>
        <dbReference type="ARBA" id="ARBA00022824"/>
    </source>
</evidence>
<dbReference type="EMBL" id="MPUH01000399">
    <property type="protein sequence ID" value="OMJ80994.1"/>
    <property type="molecule type" value="Genomic_DNA"/>
</dbReference>
<dbReference type="Proteomes" id="UP000187209">
    <property type="component" value="Unassembled WGS sequence"/>
</dbReference>
<keyword evidence="11" id="KW-1185">Reference proteome</keyword>
<evidence type="ECO:0000256" key="2">
    <source>
        <dbReference type="ARBA" id="ARBA00004319"/>
    </source>
</evidence>
<evidence type="ECO:0000313" key="11">
    <source>
        <dbReference type="Proteomes" id="UP000187209"/>
    </source>
</evidence>
<dbReference type="InterPro" id="IPR040692">
    <property type="entry name" value="UGGT_TRXL_3"/>
</dbReference>
<dbReference type="InterPro" id="IPR040497">
    <property type="entry name" value="Glyco_transf_24"/>
</dbReference>
<feature type="domain" description="UGGT thioredoxin-like" evidence="8">
    <location>
        <begin position="345"/>
        <end position="543"/>
    </location>
</feature>
<dbReference type="PANTHER" id="PTHR11226">
    <property type="entry name" value="UDP-GLUCOSE GLYCOPROTEIN:GLUCOSYLTRANSFERASE"/>
    <property type="match status" value="1"/>
</dbReference>
<keyword evidence="4" id="KW-0256">Endoplasmic reticulum</keyword>
<reference evidence="10 11" key="1">
    <citation type="submission" date="2016-11" db="EMBL/GenBank/DDBJ databases">
        <title>The macronuclear genome of Stentor coeruleus: a giant cell with tiny introns.</title>
        <authorList>
            <person name="Slabodnick M."/>
            <person name="Ruby J.G."/>
            <person name="Reiff S.B."/>
            <person name="Swart E.C."/>
            <person name="Gosai S."/>
            <person name="Prabakaran S."/>
            <person name="Witkowska E."/>
            <person name="Larue G.E."/>
            <person name="Fisher S."/>
            <person name="Freeman R.M."/>
            <person name="Gunawardena J."/>
            <person name="Chu W."/>
            <person name="Stover N.A."/>
            <person name="Gregory B.D."/>
            <person name="Nowacki M."/>
            <person name="Derisi J."/>
            <person name="Roy S.W."/>
            <person name="Marshall W.F."/>
            <person name="Sood P."/>
        </authorList>
    </citation>
    <scope>NUCLEOTIDE SEQUENCE [LARGE SCALE GENOMIC DNA]</scope>
    <source>
        <strain evidence="10">WM001</strain>
    </source>
</reference>
<dbReference type="Gene3D" id="3.90.550.10">
    <property type="entry name" value="Spore Coat Polysaccharide Biosynthesis Protein SpsA, Chain A"/>
    <property type="match status" value="1"/>
</dbReference>
<evidence type="ECO:0000256" key="3">
    <source>
        <dbReference type="ARBA" id="ARBA00022729"/>
    </source>
</evidence>
<evidence type="ECO:0000259" key="7">
    <source>
        <dbReference type="Pfam" id="PF18401"/>
    </source>
</evidence>
<dbReference type="GO" id="GO:0005788">
    <property type="term" value="C:endoplasmic reticulum lumen"/>
    <property type="evidence" value="ECO:0007669"/>
    <property type="project" value="UniProtKB-SubCell"/>
</dbReference>
<dbReference type="InterPro" id="IPR040694">
    <property type="entry name" value="UGGT_TRXL_2"/>
</dbReference>
<dbReference type="Pfam" id="PF18402">
    <property type="entry name" value="Thioredoxin_14"/>
    <property type="match status" value="1"/>
</dbReference>
<dbReference type="Pfam" id="PF06427">
    <property type="entry name" value="UDP-g_GGTase"/>
    <property type="match status" value="1"/>
</dbReference>
<evidence type="ECO:0000259" key="8">
    <source>
        <dbReference type="Pfam" id="PF18402"/>
    </source>
</evidence>